<feature type="region of interest" description="Disordered" evidence="1">
    <location>
        <begin position="1628"/>
        <end position="1656"/>
    </location>
</feature>
<feature type="compositionally biased region" description="Basic and acidic residues" evidence="1">
    <location>
        <begin position="1725"/>
        <end position="1734"/>
    </location>
</feature>
<feature type="compositionally biased region" description="Polar residues" evidence="1">
    <location>
        <begin position="1377"/>
        <end position="1401"/>
    </location>
</feature>
<feature type="compositionally biased region" description="Polar residues" evidence="1">
    <location>
        <begin position="923"/>
        <end position="947"/>
    </location>
</feature>
<feature type="compositionally biased region" description="Polar residues" evidence="1">
    <location>
        <begin position="1104"/>
        <end position="1128"/>
    </location>
</feature>
<reference evidence="2" key="2">
    <citation type="submission" date="2016-06" db="EMBL/GenBank/DDBJ databases">
        <title>The genome of a short-lived fish provides insights into sex chromosome evolution and the genetic control of aging.</title>
        <authorList>
            <person name="Reichwald K."/>
            <person name="Felder M."/>
            <person name="Petzold A."/>
            <person name="Koch P."/>
            <person name="Groth M."/>
            <person name="Platzer M."/>
        </authorList>
    </citation>
    <scope>NUCLEOTIDE SEQUENCE</scope>
    <source>
        <tissue evidence="2">Brain</tissue>
    </source>
</reference>
<feature type="compositionally biased region" description="Polar residues" evidence="1">
    <location>
        <begin position="779"/>
        <end position="794"/>
    </location>
</feature>
<name>A0A1A8BUF4_NOTKA</name>
<feature type="compositionally biased region" description="Polar residues" evidence="1">
    <location>
        <begin position="397"/>
        <end position="409"/>
    </location>
</feature>
<feature type="compositionally biased region" description="Polar residues" evidence="1">
    <location>
        <begin position="1013"/>
        <end position="1025"/>
    </location>
</feature>
<feature type="region of interest" description="Disordered" evidence="1">
    <location>
        <begin position="1725"/>
        <end position="1944"/>
    </location>
</feature>
<gene>
    <name evidence="2" type="primary">C10ORF12</name>
</gene>
<feature type="compositionally biased region" description="Low complexity" evidence="1">
    <location>
        <begin position="1821"/>
        <end position="1832"/>
    </location>
</feature>
<protein>
    <submittedName>
        <fullName evidence="2">Chromosome 10 open reading frame 12</fullName>
    </submittedName>
</protein>
<feature type="region of interest" description="Disordered" evidence="1">
    <location>
        <begin position="671"/>
        <end position="699"/>
    </location>
</feature>
<feature type="region of interest" description="Disordered" evidence="1">
    <location>
        <begin position="728"/>
        <end position="1054"/>
    </location>
</feature>
<sequence length="1944" mass="213243">MASPCKKQQCTIDRRGFRQELDSWKHKLLHCVGFESILEGLIGPELVEDLKVFKDFEPVSVSDWSFKENCLFCWLRRDKVKEHLIGLHKGGRDDTSKPLLVKDQLSVIRLEKQAEEFLHAVLSRKDAPNSSDPLVPIVAREILQKMISQLAAEYISKPSSPQDSRSDSPPHSDQSLPAPLSLSGAPPTTTAATVAGPAHNQNPVLSKLLMADQDAPLDLTIKKPPSEPTEQDGVLDLSIKKNRHSNSSLPGHSPCFSPSAPKSESPDFHIAKAKDLQSTSTLEQFMSKLCSHHQKQIVDAIGFLQTEVKAHASSKASNSAAAGTQGASCLNENSSRAIPDKSLPELKPPCESTPKAELQETTHSLPKSCALKKISENMVSLNSSADSALDIFSLESENNQPQAKTNSVDGDNKSTSDHAPLKMKIMANSAAAGKKLSCVLDGSLSSHSEAYETHQSNTNSSGRGATHSARLNTSVKRRSPVSLLHHARPMDIFEHPKDTPTKVFPVHVTIPSDSAPTARKTARTLSEHQIRDSLCKDMVDPDFGHRDIVFIDKPITECFHKKRRSLVPRRNARKSTRGHMYSDEIWELKTVRTLAGRGNCPNPIPQLITLVTPKQILSKPEGVPPVDMAFAGECTETVNQQMPTEESESLTPGAGDVVEIAASKADVVVEMSQTDQCEKKGQASPPSPLNLPSENKETHVDTYAESEKFTDSGITIQNAEVVEQPMCEATKDTQPEAQQVSEDNAELTIAETEVEPPENITTKEAEPQPSPDKLLSSDPLPQQTDSSSAVSQTEEGMEEDKEENIEEVQQQELQPDMQIHHDNCEDTNMLTAEGSAEEPVEKQPEIQTPEAAETLNPVETNANEDSYASKSLDAPLKKVSRKKRTKMLLPESMRENETNIVGYVNGKPVSASDRSLRHRAGNSPISLSKTMGTSSQNEPTKPDNSPDLTIGLLAKNEKLDKSPPQNVPLETVDTPLVTQQLTEPSSDTSSSHSSKLPSKTPKSQRRKIVLRSEVQSNHPADQGQSAIPKRQLRSTSQKLTATPTSTPASNVITSISPPTPSTLILPPAEQLPPLLVPHSLPITTFPLNRSSESSSSKHLKQRTVSKTVEHTQSIEISEDTQNTHQAETYSEDTHSIQPTEANSEDPHVTHPTETYSEDTHSIQPTEANSEDPHVTHPTETYSEDTRSIKPAETYSDDTQIAQSDVRISEDTHSSPATEVIGEVVQKNQPVEAISQFTQNTLLAEVIPKDKAKPQIDKGSETKPRLRSSKAVTDSINSYKEQLSEDSSPLVNLCPAKTETQPESLPLRSKRVLRKNSDAGYVSLIQKKDENRSAGGDDGSPLIFDKPKRMPLRSETIKIETSQQSDNLSPPENKKLSLRSQRSNTPANAFTDSPKQSSSASSVRAGPERVPKAQMRPYSVLPSLHNTGLPLVPPKQEPPKQTVNKFLQSLTGEANQNLINNMNNKYDKMLKGWVQMDKEGQPSVKNKNRSDRQAAIWKSKRRTRKSKSFEQQKYSPVQMLFMKGFDLTSICHWFLESTETKSLVIVKKVNTRLPSETQLCFHSSSVSGPSQGVFPSLQAERLKKHLKKFAIASPVKSNPKSLKLIAKALEQEANAVKGKERTELPCSMQALSKPPSSDKACPQKVESQKSSGTKNPASARILRKYSNIREKMQVQHTTVRLKGASKLLTNKKMKTLAATKSADKPQLKSSLKGQKPTILVSKKMKESAAKLERRTMLAAKSSAKYSVKKKTGKAQGVRTPRNTNRKEIPKRSSQRLGSPKISEPNSSETSKNKLTGKKQNEADKLELEKSEVNKVNSVKNQAAEPSSSSAAESKVGENAAEVPQQIVGEKAPASPDQVLTRSQRKMEAEVPPSGSLNNVSKRVKKSKSLHTATSKAVAEVDKPKLTRSGAIKRCQTSSLPRNITKGATKRAQEPKETPAKRTRTK</sequence>
<feature type="region of interest" description="Disordered" evidence="1">
    <location>
        <begin position="316"/>
        <end position="363"/>
    </location>
</feature>
<dbReference type="Pfam" id="PF15090">
    <property type="entry name" value="DUF4553"/>
    <property type="match status" value="1"/>
</dbReference>
<evidence type="ECO:0000256" key="1">
    <source>
        <dbReference type="SAM" id="MobiDB-lite"/>
    </source>
</evidence>
<feature type="region of interest" description="Disordered" evidence="1">
    <location>
        <begin position="243"/>
        <end position="266"/>
    </location>
</feature>
<feature type="compositionally biased region" description="Basic and acidic residues" evidence="1">
    <location>
        <begin position="1252"/>
        <end position="1263"/>
    </location>
</feature>
<reference evidence="2" key="1">
    <citation type="submission" date="2016-05" db="EMBL/GenBank/DDBJ databases">
        <authorList>
            <person name="Lavstsen T."/>
            <person name="Jespersen J.S."/>
        </authorList>
    </citation>
    <scope>NUCLEOTIDE SEQUENCE</scope>
    <source>
        <tissue evidence="2">Brain</tissue>
    </source>
</reference>
<feature type="region of interest" description="Disordered" evidence="1">
    <location>
        <begin position="1323"/>
        <end position="1413"/>
    </location>
</feature>
<evidence type="ECO:0000313" key="2">
    <source>
        <dbReference type="EMBL" id="SBP70438.1"/>
    </source>
</evidence>
<feature type="compositionally biased region" description="Polar residues" evidence="1">
    <location>
        <begin position="1033"/>
        <end position="1051"/>
    </location>
</feature>
<feature type="compositionally biased region" description="Polar residues" evidence="1">
    <location>
        <begin position="325"/>
        <end position="336"/>
    </location>
</feature>
<dbReference type="EMBL" id="HADZ01006497">
    <property type="protein sequence ID" value="SBP70438.1"/>
    <property type="molecule type" value="Transcribed_RNA"/>
</dbReference>
<feature type="region of interest" description="Disordered" evidence="1">
    <location>
        <begin position="1478"/>
        <end position="1509"/>
    </location>
</feature>
<feature type="compositionally biased region" description="Low complexity" evidence="1">
    <location>
        <begin position="982"/>
        <end position="1001"/>
    </location>
</feature>
<feature type="compositionally biased region" description="Polar residues" evidence="1">
    <location>
        <begin position="1782"/>
        <end position="1792"/>
    </location>
</feature>
<feature type="compositionally biased region" description="Basic and acidic residues" evidence="1">
    <location>
        <begin position="1929"/>
        <end position="1938"/>
    </location>
</feature>
<feature type="compositionally biased region" description="Acidic residues" evidence="1">
    <location>
        <begin position="795"/>
        <end position="806"/>
    </location>
</feature>
<feature type="region of interest" description="Disordered" evidence="1">
    <location>
        <begin position="1087"/>
        <end position="1214"/>
    </location>
</feature>
<dbReference type="PANTHER" id="PTHR14931:SF2">
    <property type="entry name" value="LIGAND DEPENDENT NUCLEAR RECEPTOR COREPRESSOR"/>
    <property type="match status" value="1"/>
</dbReference>
<feature type="compositionally biased region" description="Basic and acidic residues" evidence="1">
    <location>
        <begin position="1797"/>
        <end position="1811"/>
    </location>
</feature>
<feature type="compositionally biased region" description="Polar residues" evidence="1">
    <location>
        <begin position="857"/>
        <end position="869"/>
    </location>
</feature>
<feature type="region of interest" description="Disordered" evidence="1">
    <location>
        <begin position="1252"/>
        <end position="1271"/>
    </location>
</feature>
<dbReference type="PANTHER" id="PTHR14931">
    <property type="entry name" value="GENE 340-RELATED"/>
    <property type="match status" value="1"/>
</dbReference>
<dbReference type="InterPro" id="IPR028104">
    <property type="entry name" value="DUF4553"/>
</dbReference>
<accession>A0A1A8BUF4</accession>
<organism evidence="2">
    <name type="scientific">Nothobranchius kadleci</name>
    <name type="common">African annual killifish</name>
    <dbReference type="NCBI Taxonomy" id="1051664"/>
    <lineage>
        <taxon>Eukaryota</taxon>
        <taxon>Metazoa</taxon>
        <taxon>Chordata</taxon>
        <taxon>Craniata</taxon>
        <taxon>Vertebrata</taxon>
        <taxon>Euteleostomi</taxon>
        <taxon>Actinopterygii</taxon>
        <taxon>Neopterygii</taxon>
        <taxon>Teleostei</taxon>
        <taxon>Neoteleostei</taxon>
        <taxon>Acanthomorphata</taxon>
        <taxon>Ovalentaria</taxon>
        <taxon>Atherinomorphae</taxon>
        <taxon>Cyprinodontiformes</taxon>
        <taxon>Nothobranchiidae</taxon>
        <taxon>Nothobranchius</taxon>
    </lineage>
</organism>
<feature type="region of interest" description="Disordered" evidence="1">
    <location>
        <begin position="449"/>
        <end position="469"/>
    </location>
</feature>
<feature type="compositionally biased region" description="Polar residues" evidence="1">
    <location>
        <begin position="1358"/>
        <end position="1369"/>
    </location>
</feature>
<feature type="compositionally biased region" description="Low complexity" evidence="1">
    <location>
        <begin position="171"/>
        <end position="198"/>
    </location>
</feature>
<feature type="region of interest" description="Disordered" evidence="1">
    <location>
        <begin position="155"/>
        <end position="198"/>
    </location>
</feature>
<feature type="region of interest" description="Disordered" evidence="1">
    <location>
        <begin position="397"/>
        <end position="417"/>
    </location>
</feature>
<proteinExistence type="predicted"/>